<sequence length="188" mass="21112">MNVSPVKGYEKDVGTKTTIRITYPEGAPRKNNLYDVDALLGIVVFKLADLNWLDSVLHRKTPSTKGFWSKIAMSVPKNPRQTRIINPLIIREASFDLLGYPTNLGKMNKNVPTSGTISIMLALRLCDEVDVVGFGYNTKEPEALIHYYEKVKMKIITSLFTHDINHETAFLKKLVEFGVIRDLTGGLS</sequence>
<evidence type="ECO:0000256" key="3">
    <source>
        <dbReference type="ARBA" id="ARBA00022676"/>
    </source>
</evidence>
<keyword evidence="11" id="KW-1185">Reference proteome</keyword>
<dbReference type="GeneID" id="102802832"/>
<evidence type="ECO:0000256" key="2">
    <source>
        <dbReference type="ARBA" id="ARBA00006003"/>
    </source>
</evidence>
<dbReference type="InterPro" id="IPR038578">
    <property type="entry name" value="GT29-like_sf"/>
</dbReference>
<evidence type="ECO:0000256" key="8">
    <source>
        <dbReference type="ARBA" id="ARBA00023034"/>
    </source>
</evidence>
<gene>
    <name evidence="12" type="primary">LOC102802832</name>
</gene>
<organism evidence="11 12">
    <name type="scientific">Saccoglossus kowalevskii</name>
    <name type="common">Acorn worm</name>
    <dbReference type="NCBI Taxonomy" id="10224"/>
    <lineage>
        <taxon>Eukaryota</taxon>
        <taxon>Metazoa</taxon>
        <taxon>Hemichordata</taxon>
        <taxon>Enteropneusta</taxon>
        <taxon>Harrimaniidae</taxon>
        <taxon>Saccoglossus</taxon>
    </lineage>
</organism>
<keyword evidence="4" id="KW-0808">Transferase</keyword>
<dbReference type="PANTHER" id="PTHR13713">
    <property type="entry name" value="SIALYLTRANSFERASE"/>
    <property type="match status" value="1"/>
</dbReference>
<dbReference type="Gene3D" id="3.90.1480.20">
    <property type="entry name" value="Glycosyl transferase family 29"/>
    <property type="match status" value="1"/>
</dbReference>
<keyword evidence="9" id="KW-0472">Membrane</keyword>
<accession>A0ABM0MQL3</accession>
<evidence type="ECO:0000256" key="5">
    <source>
        <dbReference type="ARBA" id="ARBA00022692"/>
    </source>
</evidence>
<comment type="subcellular location">
    <subcellularLocation>
        <location evidence="1">Golgi apparatus membrane</location>
        <topology evidence="1">Single-pass type II membrane protein</topology>
    </subcellularLocation>
</comment>
<dbReference type="RefSeq" id="XP_006822304.1">
    <property type="nucleotide sequence ID" value="XM_006822241.1"/>
</dbReference>
<evidence type="ECO:0000256" key="6">
    <source>
        <dbReference type="ARBA" id="ARBA00022968"/>
    </source>
</evidence>
<evidence type="ECO:0000313" key="12">
    <source>
        <dbReference type="RefSeq" id="XP_006822304.1"/>
    </source>
</evidence>
<evidence type="ECO:0000256" key="9">
    <source>
        <dbReference type="ARBA" id="ARBA00023136"/>
    </source>
</evidence>
<evidence type="ECO:0000256" key="10">
    <source>
        <dbReference type="ARBA" id="ARBA00023180"/>
    </source>
</evidence>
<evidence type="ECO:0000256" key="1">
    <source>
        <dbReference type="ARBA" id="ARBA00004323"/>
    </source>
</evidence>
<name>A0ABM0MQL3_SACKO</name>
<evidence type="ECO:0000256" key="4">
    <source>
        <dbReference type="ARBA" id="ARBA00022679"/>
    </source>
</evidence>
<keyword evidence="10" id="KW-0325">Glycoprotein</keyword>
<keyword evidence="7" id="KW-1133">Transmembrane helix</keyword>
<evidence type="ECO:0000256" key="7">
    <source>
        <dbReference type="ARBA" id="ARBA00022989"/>
    </source>
</evidence>
<dbReference type="InterPro" id="IPR051142">
    <property type="entry name" value="Glycosyltransferase_29"/>
</dbReference>
<dbReference type="InterPro" id="IPR001675">
    <property type="entry name" value="Glyco_trans_29"/>
</dbReference>
<dbReference type="Proteomes" id="UP000694865">
    <property type="component" value="Unplaced"/>
</dbReference>
<keyword evidence="8" id="KW-0333">Golgi apparatus</keyword>
<keyword evidence="6" id="KW-0735">Signal-anchor</keyword>
<dbReference type="PANTHER" id="PTHR13713:SF92">
    <property type="entry name" value="CMP-N-ACETYLNEURAMINATE-BETA-1,4-GALACTOSIDE ALPHA-2,3-SIALYLTRANSFERASE-LIKE ISOFORM X1"/>
    <property type="match status" value="1"/>
</dbReference>
<evidence type="ECO:0000313" key="11">
    <source>
        <dbReference type="Proteomes" id="UP000694865"/>
    </source>
</evidence>
<keyword evidence="5" id="KW-0812">Transmembrane</keyword>
<protein>
    <submittedName>
        <fullName evidence="12">CMP-N-acetylneuraminate-beta-1,4-galactoside alpha-2,3-sialyltransferase-like</fullName>
    </submittedName>
</protein>
<keyword evidence="3" id="KW-0328">Glycosyltransferase</keyword>
<comment type="similarity">
    <text evidence="2">Belongs to the glycosyltransferase 29 family.</text>
</comment>
<proteinExistence type="inferred from homology"/>
<dbReference type="Pfam" id="PF00777">
    <property type="entry name" value="Glyco_transf_29"/>
    <property type="match status" value="1"/>
</dbReference>
<reference evidence="12" key="1">
    <citation type="submission" date="2025-08" db="UniProtKB">
        <authorList>
            <consortium name="RefSeq"/>
        </authorList>
    </citation>
    <scope>IDENTIFICATION</scope>
    <source>
        <tissue evidence="12">Testes</tissue>
    </source>
</reference>